<feature type="region of interest" description="Disordered" evidence="1">
    <location>
        <begin position="146"/>
        <end position="201"/>
    </location>
</feature>
<dbReference type="EMBL" id="JBHSOD010000008">
    <property type="protein sequence ID" value="MFC5885161.1"/>
    <property type="molecule type" value="Genomic_DNA"/>
</dbReference>
<sequence>MTSVVPAAASAVLFKGGPTFVDLLIDATELRLVVTGPGMLYERLDLVTDLTPFEGRTAQRLSRLADALEGTVHCGLIGIEEAPVTVITHRAGAALQIGIGPASMYQSELHLRTRTGETLRALLCRLLSDDPGRTFVAGLYPVPATGHLEHHGGHGGQGHGDGHDGQGHGNGHGDHDHGDGHHDHGGTPHDHDHGGAGHGRP</sequence>
<name>A0ABW1ETP3_9ACTN</name>
<organism evidence="2 3">
    <name type="scientific">Kitasatospora aburaviensis</name>
    <dbReference type="NCBI Taxonomy" id="67265"/>
    <lineage>
        <taxon>Bacteria</taxon>
        <taxon>Bacillati</taxon>
        <taxon>Actinomycetota</taxon>
        <taxon>Actinomycetes</taxon>
        <taxon>Kitasatosporales</taxon>
        <taxon>Streptomycetaceae</taxon>
        <taxon>Kitasatospora</taxon>
    </lineage>
</organism>
<protein>
    <submittedName>
        <fullName evidence="2">Uncharacterized protein</fullName>
    </submittedName>
</protein>
<evidence type="ECO:0000313" key="2">
    <source>
        <dbReference type="EMBL" id="MFC5885161.1"/>
    </source>
</evidence>
<keyword evidence="3" id="KW-1185">Reference proteome</keyword>
<reference evidence="3" key="1">
    <citation type="journal article" date="2019" name="Int. J. Syst. Evol. Microbiol.">
        <title>The Global Catalogue of Microorganisms (GCM) 10K type strain sequencing project: providing services to taxonomists for standard genome sequencing and annotation.</title>
        <authorList>
            <consortium name="The Broad Institute Genomics Platform"/>
            <consortium name="The Broad Institute Genome Sequencing Center for Infectious Disease"/>
            <person name="Wu L."/>
            <person name="Ma J."/>
        </authorList>
    </citation>
    <scope>NUCLEOTIDE SEQUENCE [LARGE SCALE GENOMIC DNA]</scope>
    <source>
        <strain evidence="3">CGMCC 4.1469</strain>
    </source>
</reference>
<dbReference type="RefSeq" id="WP_313762073.1">
    <property type="nucleotide sequence ID" value="NZ_BAAAVH010000084.1"/>
</dbReference>
<gene>
    <name evidence="2" type="ORF">ACFP0N_09280</name>
</gene>
<evidence type="ECO:0000256" key="1">
    <source>
        <dbReference type="SAM" id="MobiDB-lite"/>
    </source>
</evidence>
<feature type="compositionally biased region" description="Basic and acidic residues" evidence="1">
    <location>
        <begin position="160"/>
        <end position="195"/>
    </location>
</feature>
<dbReference type="Proteomes" id="UP001596067">
    <property type="component" value="Unassembled WGS sequence"/>
</dbReference>
<evidence type="ECO:0000313" key="3">
    <source>
        <dbReference type="Proteomes" id="UP001596067"/>
    </source>
</evidence>
<proteinExistence type="predicted"/>
<accession>A0ABW1ETP3</accession>
<comment type="caution">
    <text evidence="2">The sequence shown here is derived from an EMBL/GenBank/DDBJ whole genome shotgun (WGS) entry which is preliminary data.</text>
</comment>